<proteinExistence type="predicted"/>
<dbReference type="AlphaFoldDB" id="A0A8J3BTI7"/>
<accession>A0A8J3BTI7</accession>
<evidence type="ECO:0000256" key="1">
    <source>
        <dbReference type="SAM" id="MobiDB-lite"/>
    </source>
</evidence>
<reference evidence="2" key="1">
    <citation type="journal article" date="2014" name="Int. J. Syst. Evol. Microbiol.">
        <title>Complete genome sequence of Corynebacterium casei LMG S-19264T (=DSM 44701T), isolated from a smear-ripened cheese.</title>
        <authorList>
            <consortium name="US DOE Joint Genome Institute (JGI-PGF)"/>
            <person name="Walter F."/>
            <person name="Albersmeier A."/>
            <person name="Kalinowski J."/>
            <person name="Ruckert C."/>
        </authorList>
    </citation>
    <scope>NUCLEOTIDE SEQUENCE</scope>
    <source>
        <strain evidence="2">CGMCC 4.7299</strain>
    </source>
</reference>
<reference evidence="2" key="2">
    <citation type="submission" date="2020-09" db="EMBL/GenBank/DDBJ databases">
        <authorList>
            <person name="Sun Q."/>
            <person name="Zhou Y."/>
        </authorList>
    </citation>
    <scope>NUCLEOTIDE SEQUENCE</scope>
    <source>
        <strain evidence="2">CGMCC 4.7299</strain>
    </source>
</reference>
<comment type="caution">
    <text evidence="2">The sequence shown here is derived from an EMBL/GenBank/DDBJ whole genome shotgun (WGS) entry which is preliminary data.</text>
</comment>
<evidence type="ECO:0000313" key="2">
    <source>
        <dbReference type="EMBL" id="GGK75687.1"/>
    </source>
</evidence>
<sequence>MGDLRRVPHERPATVGRERLGHAEPPSTAGREHHRDYIHAGAVRVHARSVRAAGPVRAAAAPGPVAAYC</sequence>
<feature type="compositionally biased region" description="Basic and acidic residues" evidence="1">
    <location>
        <begin position="1"/>
        <end position="22"/>
    </location>
</feature>
<organism evidence="2 3">
    <name type="scientific">Mangrovihabitans endophyticus</name>
    <dbReference type="NCBI Taxonomy" id="1751298"/>
    <lineage>
        <taxon>Bacteria</taxon>
        <taxon>Bacillati</taxon>
        <taxon>Actinomycetota</taxon>
        <taxon>Actinomycetes</taxon>
        <taxon>Micromonosporales</taxon>
        <taxon>Micromonosporaceae</taxon>
        <taxon>Mangrovihabitans</taxon>
    </lineage>
</organism>
<evidence type="ECO:0000313" key="3">
    <source>
        <dbReference type="Proteomes" id="UP000656042"/>
    </source>
</evidence>
<dbReference type="Proteomes" id="UP000656042">
    <property type="component" value="Unassembled WGS sequence"/>
</dbReference>
<protein>
    <submittedName>
        <fullName evidence="2">Uncharacterized protein</fullName>
    </submittedName>
</protein>
<gene>
    <name evidence="2" type="ORF">GCM10012284_07070</name>
</gene>
<feature type="region of interest" description="Disordered" evidence="1">
    <location>
        <begin position="1"/>
        <end position="33"/>
    </location>
</feature>
<dbReference type="EMBL" id="BMMX01000001">
    <property type="protein sequence ID" value="GGK75687.1"/>
    <property type="molecule type" value="Genomic_DNA"/>
</dbReference>
<keyword evidence="3" id="KW-1185">Reference proteome</keyword>
<name>A0A8J3BTI7_9ACTN</name>